<comment type="subcellular location">
    <subcellularLocation>
        <location evidence="1">Cell membrane</location>
        <topology evidence="1">Multi-pass membrane protein</topology>
    </subcellularLocation>
</comment>
<dbReference type="Pfam" id="PF13190">
    <property type="entry name" value="PDGLE"/>
    <property type="match status" value="1"/>
</dbReference>
<dbReference type="InterPro" id="IPR025937">
    <property type="entry name" value="PDGLE_dom"/>
</dbReference>
<dbReference type="InterPro" id="IPR002751">
    <property type="entry name" value="CbiM/NikMN"/>
</dbReference>
<evidence type="ECO:0000256" key="1">
    <source>
        <dbReference type="ARBA" id="ARBA00004651"/>
    </source>
</evidence>
<dbReference type="PANTHER" id="PTHR34229:SF1">
    <property type="entry name" value="METAL TRANSPORT PROTEIN HI_1621-RELATED"/>
    <property type="match status" value="1"/>
</dbReference>
<feature type="transmembrane region" description="Helical" evidence="7">
    <location>
        <begin position="40"/>
        <end position="60"/>
    </location>
</feature>
<dbReference type="Pfam" id="PF01891">
    <property type="entry name" value="CbiM"/>
    <property type="match status" value="1"/>
</dbReference>
<keyword evidence="5 7" id="KW-1133">Transmembrane helix</keyword>
<evidence type="ECO:0000256" key="2">
    <source>
        <dbReference type="ARBA" id="ARBA00022448"/>
    </source>
</evidence>
<dbReference type="Proteomes" id="UP000295717">
    <property type="component" value="Unassembled WGS sequence"/>
</dbReference>
<reference evidence="9 10" key="1">
    <citation type="submission" date="2019-03" db="EMBL/GenBank/DDBJ databases">
        <title>Genomic Encyclopedia of Type Strains, Phase IV (KMG-IV): sequencing the most valuable type-strain genomes for metagenomic binning, comparative biology and taxonomic classification.</title>
        <authorList>
            <person name="Goeker M."/>
        </authorList>
    </citation>
    <scope>NUCLEOTIDE SEQUENCE [LARGE SCALE GENOMIC DNA]</scope>
    <source>
        <strain evidence="9 10">DSM 13587</strain>
    </source>
</reference>
<feature type="transmembrane region" description="Helical" evidence="7">
    <location>
        <begin position="322"/>
        <end position="342"/>
    </location>
</feature>
<keyword evidence="2" id="KW-0813">Transport</keyword>
<name>A0A4R3MV85_9GAMM</name>
<evidence type="ECO:0000256" key="3">
    <source>
        <dbReference type="ARBA" id="ARBA00022475"/>
    </source>
</evidence>
<gene>
    <name evidence="9" type="ORF">EDC35_109151</name>
</gene>
<dbReference type="PANTHER" id="PTHR34229">
    <property type="entry name" value="METAL TRANSPORT PROTEIN HI_1621-RELATED"/>
    <property type="match status" value="1"/>
</dbReference>
<dbReference type="GO" id="GO:0000041">
    <property type="term" value="P:transition metal ion transport"/>
    <property type="evidence" value="ECO:0007669"/>
    <property type="project" value="InterPro"/>
</dbReference>
<feature type="transmembrane region" description="Helical" evidence="7">
    <location>
        <begin position="227"/>
        <end position="246"/>
    </location>
</feature>
<comment type="caution">
    <text evidence="9">The sequence shown here is derived from an EMBL/GenBank/DDBJ whole genome shotgun (WGS) entry which is preliminary data.</text>
</comment>
<proteinExistence type="predicted"/>
<evidence type="ECO:0000313" key="9">
    <source>
        <dbReference type="EMBL" id="TCT19271.1"/>
    </source>
</evidence>
<dbReference type="AlphaFoldDB" id="A0A4R3MV85"/>
<dbReference type="EMBL" id="SMAO01000009">
    <property type="protein sequence ID" value="TCT19271.1"/>
    <property type="molecule type" value="Genomic_DNA"/>
</dbReference>
<organism evidence="9 10">
    <name type="scientific">Thiobaca trueperi</name>
    <dbReference type="NCBI Taxonomy" id="127458"/>
    <lineage>
        <taxon>Bacteria</taxon>
        <taxon>Pseudomonadati</taxon>
        <taxon>Pseudomonadota</taxon>
        <taxon>Gammaproteobacteria</taxon>
        <taxon>Chromatiales</taxon>
        <taxon>Chromatiaceae</taxon>
        <taxon>Thiobaca</taxon>
    </lineage>
</organism>
<keyword evidence="6 7" id="KW-0472">Membrane</keyword>
<sequence length="349" mass="35840">MHMADALLSPAVGGTLWAATAAMTWHCSRRVRETLDDQTIPLMGVLGAFIFAAQMINFTIPGTGSSGHLGGGLLLAILLGPHAAFLVMASVLTVQALVFADGGLLALGANIFNMAVLPCFVAYPLIYKPLVGAHPTPGRITLAAVLAAVVGLQLGAFGVVLETVVSGISELPFSAFVLLMLPIHLGIGLVEGLVTAAVVNFIWAAQPDILRHAATARPLGQPLLKKVLIGLGVTAVITGGALSWFASTYPDGLEWSIAGVSGAEEIAHPDDGIHATLSAVQQQTAILPDYGFGAADADSRPGQEQDHAEAPVWPAVDPATSLAGLVGGALTLLIAVGIGWLLRRRTASA</sequence>
<dbReference type="RefSeq" id="WP_132978255.1">
    <property type="nucleotide sequence ID" value="NZ_SMAO01000009.1"/>
</dbReference>
<evidence type="ECO:0000256" key="5">
    <source>
        <dbReference type="ARBA" id="ARBA00022989"/>
    </source>
</evidence>
<evidence type="ECO:0000256" key="6">
    <source>
        <dbReference type="ARBA" id="ARBA00023136"/>
    </source>
</evidence>
<evidence type="ECO:0000259" key="8">
    <source>
        <dbReference type="Pfam" id="PF13190"/>
    </source>
</evidence>
<feature type="domain" description="PDGLE" evidence="8">
    <location>
        <begin position="225"/>
        <end position="344"/>
    </location>
</feature>
<dbReference type="GO" id="GO:0005886">
    <property type="term" value="C:plasma membrane"/>
    <property type="evidence" value="ECO:0007669"/>
    <property type="project" value="UniProtKB-SubCell"/>
</dbReference>
<feature type="transmembrane region" description="Helical" evidence="7">
    <location>
        <begin position="72"/>
        <end position="98"/>
    </location>
</feature>
<feature type="transmembrane region" description="Helical" evidence="7">
    <location>
        <begin position="173"/>
        <end position="206"/>
    </location>
</feature>
<feature type="transmembrane region" description="Helical" evidence="7">
    <location>
        <begin position="139"/>
        <end position="161"/>
    </location>
</feature>
<evidence type="ECO:0000256" key="4">
    <source>
        <dbReference type="ARBA" id="ARBA00022692"/>
    </source>
</evidence>
<feature type="transmembrane region" description="Helical" evidence="7">
    <location>
        <begin position="104"/>
        <end position="127"/>
    </location>
</feature>
<keyword evidence="4 7" id="KW-0812">Transmembrane</keyword>
<accession>A0A4R3MV85</accession>
<evidence type="ECO:0000313" key="10">
    <source>
        <dbReference type="Proteomes" id="UP000295717"/>
    </source>
</evidence>
<protein>
    <submittedName>
        <fullName evidence="9">Cobalt/nickel transport system permease protein</fullName>
    </submittedName>
</protein>
<dbReference type="Gene3D" id="1.10.1760.20">
    <property type="match status" value="1"/>
</dbReference>
<keyword evidence="3" id="KW-1003">Cell membrane</keyword>
<keyword evidence="10" id="KW-1185">Reference proteome</keyword>
<evidence type="ECO:0000256" key="7">
    <source>
        <dbReference type="SAM" id="Phobius"/>
    </source>
</evidence>
<dbReference type="OrthoDB" id="5395048at2"/>